<keyword evidence="6" id="KW-1185">Reference proteome</keyword>
<dbReference type="KEGG" id="ntr:B0W44_10970"/>
<evidence type="ECO:0000313" key="6">
    <source>
        <dbReference type="Proteomes" id="UP000188603"/>
    </source>
</evidence>
<dbReference type="RefSeq" id="WP_077720065.1">
    <property type="nucleotide sequence ID" value="NZ_CP019699.1"/>
</dbReference>
<evidence type="ECO:0000313" key="5">
    <source>
        <dbReference type="EMBL" id="AQS56205.1"/>
    </source>
</evidence>
<evidence type="ECO:0000259" key="4">
    <source>
        <dbReference type="PROSITE" id="PS51462"/>
    </source>
</evidence>
<accession>A0A1U9K828</accession>
<dbReference type="CDD" id="cd04699">
    <property type="entry name" value="NUDIX_MutT_Nudt1"/>
    <property type="match status" value="1"/>
</dbReference>
<keyword evidence="2 3" id="KW-0378">Hydrolase</keyword>
<proteinExistence type="inferred from homology"/>
<comment type="similarity">
    <text evidence="3">Belongs to the Nudix hydrolase family.</text>
</comment>
<dbReference type="PROSITE" id="PS51462">
    <property type="entry name" value="NUDIX"/>
    <property type="match status" value="1"/>
</dbReference>
<dbReference type="InterPro" id="IPR000086">
    <property type="entry name" value="NUDIX_hydrolase_dom"/>
</dbReference>
<name>A0A1U9K828_9BACL</name>
<evidence type="ECO:0000256" key="1">
    <source>
        <dbReference type="ARBA" id="ARBA00001946"/>
    </source>
</evidence>
<reference evidence="5 6" key="1">
    <citation type="journal article" date="2015" name="Int. J. Syst. Evol. Microbiol.">
        <title>Novibacillus thermophilus gen. nov., sp. nov., a Gram-staining-negative and moderately thermophilic member of the family Thermoactinomycetaceae.</title>
        <authorList>
            <person name="Yang G."/>
            <person name="Chen J."/>
            <person name="Zhou S."/>
        </authorList>
    </citation>
    <scope>NUCLEOTIDE SEQUENCE [LARGE SCALE GENOMIC DNA]</scope>
    <source>
        <strain evidence="5 6">SG-1</strain>
    </source>
</reference>
<dbReference type="GO" id="GO:0016787">
    <property type="term" value="F:hydrolase activity"/>
    <property type="evidence" value="ECO:0007669"/>
    <property type="project" value="UniProtKB-KW"/>
</dbReference>
<dbReference type="SUPFAM" id="SSF55811">
    <property type="entry name" value="Nudix"/>
    <property type="match status" value="1"/>
</dbReference>
<dbReference type="OrthoDB" id="9816289at2"/>
<dbReference type="PROSITE" id="PS00893">
    <property type="entry name" value="NUDIX_BOX"/>
    <property type="match status" value="1"/>
</dbReference>
<organism evidence="5 6">
    <name type="scientific">Novibacillus thermophilus</name>
    <dbReference type="NCBI Taxonomy" id="1471761"/>
    <lineage>
        <taxon>Bacteria</taxon>
        <taxon>Bacillati</taxon>
        <taxon>Bacillota</taxon>
        <taxon>Bacilli</taxon>
        <taxon>Bacillales</taxon>
        <taxon>Thermoactinomycetaceae</taxon>
        <taxon>Novibacillus</taxon>
    </lineage>
</organism>
<sequence>MPKPYKIAAKAIIFQGDRVLVLRKSKEERLAKNHHGWDFPGGGLEPDEPIMEALAREVWEETGLQVKVVGPVYIHDEVQEEKHLVVIKFACHQPEGELLLSGEHESAFWFPIDDVPGSVLPEWMKDEVARAWHIICNPPVK</sequence>
<evidence type="ECO:0000256" key="3">
    <source>
        <dbReference type="RuleBase" id="RU003476"/>
    </source>
</evidence>
<dbReference type="Pfam" id="PF00293">
    <property type="entry name" value="NUDIX"/>
    <property type="match status" value="1"/>
</dbReference>
<gene>
    <name evidence="5" type="ORF">B0W44_10970</name>
</gene>
<dbReference type="AlphaFoldDB" id="A0A1U9K828"/>
<dbReference type="PANTHER" id="PTHR43046:SF2">
    <property type="entry name" value="8-OXO-DGTP DIPHOSPHATASE-RELATED"/>
    <property type="match status" value="1"/>
</dbReference>
<protein>
    <recommendedName>
        <fullName evidence="4">Nudix hydrolase domain-containing protein</fullName>
    </recommendedName>
</protein>
<dbReference type="InterPro" id="IPR015797">
    <property type="entry name" value="NUDIX_hydrolase-like_dom_sf"/>
</dbReference>
<dbReference type="STRING" id="1471761.B0W44_10970"/>
<dbReference type="EMBL" id="CP019699">
    <property type="protein sequence ID" value="AQS56205.1"/>
    <property type="molecule type" value="Genomic_DNA"/>
</dbReference>
<dbReference type="PRINTS" id="PR00502">
    <property type="entry name" value="NUDIXFAMILY"/>
</dbReference>
<dbReference type="InterPro" id="IPR020476">
    <property type="entry name" value="Nudix_hydrolase"/>
</dbReference>
<dbReference type="Gene3D" id="3.90.79.10">
    <property type="entry name" value="Nucleoside Triphosphate Pyrophosphohydrolase"/>
    <property type="match status" value="1"/>
</dbReference>
<dbReference type="PANTHER" id="PTHR43046">
    <property type="entry name" value="GDP-MANNOSE MANNOSYL HYDROLASE"/>
    <property type="match status" value="1"/>
</dbReference>
<feature type="domain" description="Nudix hydrolase" evidence="4">
    <location>
        <begin position="4"/>
        <end position="134"/>
    </location>
</feature>
<dbReference type="Proteomes" id="UP000188603">
    <property type="component" value="Chromosome"/>
</dbReference>
<dbReference type="InterPro" id="IPR020084">
    <property type="entry name" value="NUDIX_hydrolase_CS"/>
</dbReference>
<comment type="cofactor">
    <cofactor evidence="1">
        <name>Mg(2+)</name>
        <dbReference type="ChEBI" id="CHEBI:18420"/>
    </cofactor>
</comment>
<evidence type="ECO:0000256" key="2">
    <source>
        <dbReference type="ARBA" id="ARBA00022801"/>
    </source>
</evidence>